<accession>A0A975TCN9</accession>
<reference evidence="1" key="1">
    <citation type="submission" date="2017-04" db="EMBL/GenBank/DDBJ databases">
        <title>Genome deletions in a multicellular cyanobacterial endosymbiont for morphological adaptation in marine diatoms.</title>
        <authorList>
            <person name="Wang Y."/>
            <person name="Gao H."/>
            <person name="Li R."/>
            <person name="Xu X."/>
        </authorList>
    </citation>
    <scope>NUCLEOTIDE SEQUENCE</scope>
    <source>
        <strain evidence="1">FACHB 800</strain>
    </source>
</reference>
<sequence>MAMYDFLEFLLQMSLPLNLLKLFPVYNSLSSANPN</sequence>
<evidence type="ECO:0000313" key="2">
    <source>
        <dbReference type="Proteomes" id="UP000683511"/>
    </source>
</evidence>
<dbReference type="EMBL" id="CP021056">
    <property type="protein sequence ID" value="QXE25466.1"/>
    <property type="molecule type" value="Genomic_DNA"/>
</dbReference>
<proteinExistence type="predicted"/>
<name>A0A975TCN9_9NOST</name>
<dbReference type="Proteomes" id="UP000683511">
    <property type="component" value="Chromosome"/>
</dbReference>
<protein>
    <submittedName>
        <fullName evidence="1">Uncharacterized protein</fullName>
    </submittedName>
</protein>
<evidence type="ECO:0000313" key="1">
    <source>
        <dbReference type="EMBL" id="QXE25466.1"/>
    </source>
</evidence>
<dbReference type="KEGG" id="rsin:B6N60_04181"/>
<organism evidence="1 2">
    <name type="scientific">Richelia sinica FACHB-800</name>
    <dbReference type="NCBI Taxonomy" id="1357546"/>
    <lineage>
        <taxon>Bacteria</taxon>
        <taxon>Bacillati</taxon>
        <taxon>Cyanobacteriota</taxon>
        <taxon>Cyanophyceae</taxon>
        <taxon>Nostocales</taxon>
        <taxon>Nostocaceae</taxon>
        <taxon>Richelia</taxon>
    </lineage>
</organism>
<gene>
    <name evidence="1" type="ORF">B6N60_04181</name>
</gene>
<dbReference type="AlphaFoldDB" id="A0A975TCN9"/>
<keyword evidence="2" id="KW-1185">Reference proteome</keyword>